<gene>
    <name evidence="2" type="ORF">SLEP1_g22871</name>
</gene>
<comment type="caution">
    <text evidence="2">The sequence shown here is derived from an EMBL/GenBank/DDBJ whole genome shotgun (WGS) entry which is preliminary data.</text>
</comment>
<evidence type="ECO:0000313" key="2">
    <source>
        <dbReference type="EMBL" id="GKV11629.1"/>
    </source>
</evidence>
<name>A0AAV5JAN9_9ROSI</name>
<reference evidence="2 3" key="1">
    <citation type="journal article" date="2021" name="Commun. Biol.">
        <title>The genome of Shorea leprosula (Dipterocarpaceae) highlights the ecological relevance of drought in aseasonal tropical rainforests.</title>
        <authorList>
            <person name="Ng K.K.S."/>
            <person name="Kobayashi M.J."/>
            <person name="Fawcett J.A."/>
            <person name="Hatakeyama M."/>
            <person name="Paape T."/>
            <person name="Ng C.H."/>
            <person name="Ang C.C."/>
            <person name="Tnah L.H."/>
            <person name="Lee C.T."/>
            <person name="Nishiyama T."/>
            <person name="Sese J."/>
            <person name="O'Brien M.J."/>
            <person name="Copetti D."/>
            <person name="Mohd Noor M.I."/>
            <person name="Ong R.C."/>
            <person name="Putra M."/>
            <person name="Sireger I.Z."/>
            <person name="Indrioko S."/>
            <person name="Kosugi Y."/>
            <person name="Izuno A."/>
            <person name="Isagi Y."/>
            <person name="Lee S.L."/>
            <person name="Shimizu K.K."/>
        </authorList>
    </citation>
    <scope>NUCLEOTIDE SEQUENCE [LARGE SCALE GENOMIC DNA]</scope>
    <source>
        <strain evidence="2">214</strain>
    </source>
</reference>
<keyword evidence="3" id="KW-1185">Reference proteome</keyword>
<sequence>MSCNQEENLSEELPRQTLPNLQVQAILGEVLQMVQQREHWGDIEEKEELEELNEPPLNRGRFRHGNGNREVRNQEDNSLGSIKMKILPFQGKADPEAYLQWERKVELVFDCHNYSELMMRTPKRTMRPTARQGISKL</sequence>
<accession>A0AAV5JAN9</accession>
<dbReference type="Proteomes" id="UP001054252">
    <property type="component" value="Unassembled WGS sequence"/>
</dbReference>
<feature type="region of interest" description="Disordered" evidence="1">
    <location>
        <begin position="48"/>
        <end position="77"/>
    </location>
</feature>
<organism evidence="2 3">
    <name type="scientific">Rubroshorea leprosula</name>
    <dbReference type="NCBI Taxonomy" id="152421"/>
    <lineage>
        <taxon>Eukaryota</taxon>
        <taxon>Viridiplantae</taxon>
        <taxon>Streptophyta</taxon>
        <taxon>Embryophyta</taxon>
        <taxon>Tracheophyta</taxon>
        <taxon>Spermatophyta</taxon>
        <taxon>Magnoliopsida</taxon>
        <taxon>eudicotyledons</taxon>
        <taxon>Gunneridae</taxon>
        <taxon>Pentapetalae</taxon>
        <taxon>rosids</taxon>
        <taxon>malvids</taxon>
        <taxon>Malvales</taxon>
        <taxon>Dipterocarpaceae</taxon>
        <taxon>Rubroshorea</taxon>
    </lineage>
</organism>
<proteinExistence type="predicted"/>
<evidence type="ECO:0000313" key="3">
    <source>
        <dbReference type="Proteomes" id="UP001054252"/>
    </source>
</evidence>
<evidence type="ECO:0000256" key="1">
    <source>
        <dbReference type="SAM" id="MobiDB-lite"/>
    </source>
</evidence>
<dbReference type="EMBL" id="BPVZ01000034">
    <property type="protein sequence ID" value="GKV11629.1"/>
    <property type="molecule type" value="Genomic_DNA"/>
</dbReference>
<dbReference type="AlphaFoldDB" id="A0AAV5JAN9"/>
<protein>
    <submittedName>
        <fullName evidence="2">Uncharacterized protein</fullName>
    </submittedName>
</protein>